<evidence type="ECO:0000256" key="1">
    <source>
        <dbReference type="ARBA" id="ARBA00004115"/>
    </source>
</evidence>
<evidence type="ECO:0000256" key="3">
    <source>
        <dbReference type="ARBA" id="ARBA00016195"/>
    </source>
</evidence>
<evidence type="ECO:0000313" key="11">
    <source>
        <dbReference type="EMBL" id="KIM43051.1"/>
    </source>
</evidence>
<keyword evidence="6 10" id="KW-0732">Signal</keyword>
<dbReference type="AlphaFoldDB" id="A0A0C3CHF3"/>
<dbReference type="GO" id="GO:0051082">
    <property type="term" value="F:unfolded protein binding"/>
    <property type="evidence" value="ECO:0007669"/>
    <property type="project" value="TreeGrafter"/>
</dbReference>
<protein>
    <recommendedName>
        <fullName evidence="4">Protein ROT1</fullName>
    </recommendedName>
    <alternativeName>
        <fullName evidence="3">Protein rot1</fullName>
    </alternativeName>
</protein>
<dbReference type="OrthoDB" id="5327821at2759"/>
<organism evidence="11 12">
    <name type="scientific">Hebeloma cylindrosporum</name>
    <dbReference type="NCBI Taxonomy" id="76867"/>
    <lineage>
        <taxon>Eukaryota</taxon>
        <taxon>Fungi</taxon>
        <taxon>Dikarya</taxon>
        <taxon>Basidiomycota</taxon>
        <taxon>Agaricomycotina</taxon>
        <taxon>Agaricomycetes</taxon>
        <taxon>Agaricomycetidae</taxon>
        <taxon>Agaricales</taxon>
        <taxon>Agaricineae</taxon>
        <taxon>Hymenogastraceae</taxon>
        <taxon>Hebeloma</taxon>
    </lineage>
</organism>
<dbReference type="Pfam" id="PF10681">
    <property type="entry name" value="Rot1"/>
    <property type="match status" value="2"/>
</dbReference>
<gene>
    <name evidence="11" type="ORF">M413DRAFT_394762</name>
</gene>
<comment type="similarity">
    <text evidence="2">Belongs to the ROT1 family.</text>
</comment>
<dbReference type="InterPro" id="IPR019623">
    <property type="entry name" value="Rot1"/>
</dbReference>
<dbReference type="STRING" id="686832.A0A0C3CHF3"/>
<keyword evidence="7" id="KW-0256">Endoplasmic reticulum</keyword>
<keyword evidence="8" id="KW-1133">Transmembrane helix</keyword>
<dbReference type="GO" id="GO:0006458">
    <property type="term" value="P:'de novo' protein folding"/>
    <property type="evidence" value="ECO:0007669"/>
    <property type="project" value="InterPro"/>
</dbReference>
<comment type="subcellular location">
    <subcellularLocation>
        <location evidence="1">Endoplasmic reticulum membrane</location>
        <topology evidence="1">Single-pass type I membrane protein</topology>
    </subcellularLocation>
</comment>
<evidence type="ECO:0000256" key="9">
    <source>
        <dbReference type="ARBA" id="ARBA00023136"/>
    </source>
</evidence>
<evidence type="ECO:0000313" key="12">
    <source>
        <dbReference type="Proteomes" id="UP000053424"/>
    </source>
</evidence>
<feature type="signal peptide" evidence="10">
    <location>
        <begin position="1"/>
        <end position="20"/>
    </location>
</feature>
<reference evidence="12" key="2">
    <citation type="submission" date="2015-01" db="EMBL/GenBank/DDBJ databases">
        <title>Evolutionary Origins and Diversification of the Mycorrhizal Mutualists.</title>
        <authorList>
            <consortium name="DOE Joint Genome Institute"/>
            <consortium name="Mycorrhizal Genomics Consortium"/>
            <person name="Kohler A."/>
            <person name="Kuo A."/>
            <person name="Nagy L.G."/>
            <person name="Floudas D."/>
            <person name="Copeland A."/>
            <person name="Barry K.W."/>
            <person name="Cichocki N."/>
            <person name="Veneault-Fourrey C."/>
            <person name="LaButti K."/>
            <person name="Lindquist E.A."/>
            <person name="Lipzen A."/>
            <person name="Lundell T."/>
            <person name="Morin E."/>
            <person name="Murat C."/>
            <person name="Riley R."/>
            <person name="Ohm R."/>
            <person name="Sun H."/>
            <person name="Tunlid A."/>
            <person name="Henrissat B."/>
            <person name="Grigoriev I.V."/>
            <person name="Hibbett D.S."/>
            <person name="Martin F."/>
        </authorList>
    </citation>
    <scope>NUCLEOTIDE SEQUENCE [LARGE SCALE GENOMIC DNA]</scope>
    <source>
        <strain evidence="12">h7</strain>
    </source>
</reference>
<dbReference type="HOGENOM" id="CLU_071622_1_1_1"/>
<evidence type="ECO:0000256" key="4">
    <source>
        <dbReference type="ARBA" id="ARBA00017291"/>
    </source>
</evidence>
<name>A0A0C3CHF3_HEBCY</name>
<keyword evidence="12" id="KW-1185">Reference proteome</keyword>
<dbReference type="GO" id="GO:0005789">
    <property type="term" value="C:endoplasmic reticulum membrane"/>
    <property type="evidence" value="ECO:0007669"/>
    <property type="project" value="TreeGrafter"/>
</dbReference>
<evidence type="ECO:0000256" key="8">
    <source>
        <dbReference type="ARBA" id="ARBA00022989"/>
    </source>
</evidence>
<evidence type="ECO:0000256" key="2">
    <source>
        <dbReference type="ARBA" id="ARBA00007149"/>
    </source>
</evidence>
<dbReference type="PANTHER" id="PTHR28090:SF1">
    <property type="entry name" value="PROTEIN ROT1"/>
    <property type="match status" value="1"/>
</dbReference>
<reference evidence="11 12" key="1">
    <citation type="submission" date="2014-04" db="EMBL/GenBank/DDBJ databases">
        <authorList>
            <consortium name="DOE Joint Genome Institute"/>
            <person name="Kuo A."/>
            <person name="Gay G."/>
            <person name="Dore J."/>
            <person name="Kohler A."/>
            <person name="Nagy L.G."/>
            <person name="Floudas D."/>
            <person name="Copeland A."/>
            <person name="Barry K.W."/>
            <person name="Cichocki N."/>
            <person name="Veneault-Fourrey C."/>
            <person name="LaButti K."/>
            <person name="Lindquist E.A."/>
            <person name="Lipzen A."/>
            <person name="Lundell T."/>
            <person name="Morin E."/>
            <person name="Murat C."/>
            <person name="Sun H."/>
            <person name="Tunlid A."/>
            <person name="Henrissat B."/>
            <person name="Grigoriev I.V."/>
            <person name="Hibbett D.S."/>
            <person name="Martin F."/>
            <person name="Nordberg H.P."/>
            <person name="Cantor M.N."/>
            <person name="Hua S.X."/>
        </authorList>
    </citation>
    <scope>NUCLEOTIDE SEQUENCE [LARGE SCALE GENOMIC DNA]</scope>
    <source>
        <strain evidence="12">h7</strain>
    </source>
</reference>
<dbReference type="Proteomes" id="UP000053424">
    <property type="component" value="Unassembled WGS sequence"/>
</dbReference>
<evidence type="ECO:0000256" key="6">
    <source>
        <dbReference type="ARBA" id="ARBA00022729"/>
    </source>
</evidence>
<dbReference type="EMBL" id="KN831776">
    <property type="protein sequence ID" value="KIM43051.1"/>
    <property type="molecule type" value="Genomic_DNA"/>
</dbReference>
<evidence type="ECO:0000256" key="7">
    <source>
        <dbReference type="ARBA" id="ARBA00022824"/>
    </source>
</evidence>
<dbReference type="PANTHER" id="PTHR28090">
    <property type="entry name" value="PROTEIN ROT1"/>
    <property type="match status" value="1"/>
</dbReference>
<sequence>MLLSAALTVVLASLARPTLAQDENPNIVYDSAHNATTIYGTWSSGSKAVLTGAGFANPANMTFSYPKTTGVSYSFSQNGFYEISRYRFNSNGAFVWHLRSLFVLISAFLGSEPTCITGVIGWVHGTYTLNNNGSISMIPLGDGFQQIQDPCAAVSNFIEVYNYTEYYKGWRIFTDPTQGFKLHLFQFDGSPVARLFQVSTTPNMLPTTVLRNVPTDPTIARRSASSAPDALGPHWVMGVMGAMTLVVVSTSLMLL</sequence>
<proteinExistence type="inferred from homology"/>
<feature type="chain" id="PRO_5002162577" description="Protein ROT1" evidence="10">
    <location>
        <begin position="21"/>
        <end position="255"/>
    </location>
</feature>
<keyword evidence="9" id="KW-0472">Membrane</keyword>
<accession>A0A0C3CHF3</accession>
<evidence type="ECO:0000256" key="10">
    <source>
        <dbReference type="SAM" id="SignalP"/>
    </source>
</evidence>
<evidence type="ECO:0000256" key="5">
    <source>
        <dbReference type="ARBA" id="ARBA00022692"/>
    </source>
</evidence>
<keyword evidence="5" id="KW-0812">Transmembrane</keyword>